<comment type="caution">
    <text evidence="1">The sequence shown here is derived from an EMBL/GenBank/DDBJ whole genome shotgun (WGS) entry which is preliminary data.</text>
</comment>
<accession>A0ACB7YL34</accession>
<evidence type="ECO:0000313" key="2">
    <source>
        <dbReference type="Proteomes" id="UP000828048"/>
    </source>
</evidence>
<protein>
    <submittedName>
        <fullName evidence="1">Uncharacterized protein</fullName>
    </submittedName>
</protein>
<gene>
    <name evidence="1" type="ORF">Vadar_011633</name>
</gene>
<proteinExistence type="predicted"/>
<dbReference type="Proteomes" id="UP000828048">
    <property type="component" value="Chromosome 11"/>
</dbReference>
<sequence>MAPEQQQPKTDPDTSLKLAITMALLRSKLLQKPAPPPPQHHPSSSSTSESNALKWKRKAKDRKQELLRLKEDLKQAEDNSQCDLFGQSANCKCYFFDNLGKLSPSRFSNDSDGRFNDVLRRRFLRQVRLNERRRKRESSKQAHCFSDCSGEDEIEQLRASVDFLVELCDTVNPVKVEETKFLNWSHQAVDFILAALKNRLSTVKNTELLEGIVCSLIVRLVRRMCTTSNADELHHLDADLHFRIQHLIRNLGSECYVGQRVILSVSQRIAVLGESLLFIDPFDDAFPNMHDCMYMMIQLIEFLVSDYLLTWSSSEVFDTRLFEEGVTSILHAKKALELLEGRNGLYVLYMDRVIGDLGKKLCQISSIRTLNPDILANLLR</sequence>
<keyword evidence="2" id="KW-1185">Reference proteome</keyword>
<reference evidence="1 2" key="1">
    <citation type="journal article" date="2021" name="Hortic Res">
        <title>High-quality reference genome and annotation aids understanding of berry development for evergreen blueberry (Vaccinium darrowii).</title>
        <authorList>
            <person name="Yu J."/>
            <person name="Hulse-Kemp A.M."/>
            <person name="Babiker E."/>
            <person name="Staton M."/>
        </authorList>
    </citation>
    <scope>NUCLEOTIDE SEQUENCE [LARGE SCALE GENOMIC DNA]</scope>
    <source>
        <strain evidence="2">cv. NJ 8807/NJ 8810</strain>
        <tissue evidence="1">Young leaf</tissue>
    </source>
</reference>
<organism evidence="1 2">
    <name type="scientific">Vaccinium darrowii</name>
    <dbReference type="NCBI Taxonomy" id="229202"/>
    <lineage>
        <taxon>Eukaryota</taxon>
        <taxon>Viridiplantae</taxon>
        <taxon>Streptophyta</taxon>
        <taxon>Embryophyta</taxon>
        <taxon>Tracheophyta</taxon>
        <taxon>Spermatophyta</taxon>
        <taxon>Magnoliopsida</taxon>
        <taxon>eudicotyledons</taxon>
        <taxon>Gunneridae</taxon>
        <taxon>Pentapetalae</taxon>
        <taxon>asterids</taxon>
        <taxon>Ericales</taxon>
        <taxon>Ericaceae</taxon>
        <taxon>Vaccinioideae</taxon>
        <taxon>Vaccinieae</taxon>
        <taxon>Vaccinium</taxon>
    </lineage>
</organism>
<evidence type="ECO:0000313" key="1">
    <source>
        <dbReference type="EMBL" id="KAH7854240.1"/>
    </source>
</evidence>
<name>A0ACB7YL34_9ERIC</name>
<dbReference type="EMBL" id="CM037161">
    <property type="protein sequence ID" value="KAH7854240.1"/>
    <property type="molecule type" value="Genomic_DNA"/>
</dbReference>